<comment type="caution">
    <text evidence="2">The sequence shown here is derived from an EMBL/GenBank/DDBJ whole genome shotgun (WGS) entry which is preliminary data.</text>
</comment>
<dbReference type="EMBL" id="UGIX01000005">
    <property type="protein sequence ID" value="STQ83034.1"/>
    <property type="molecule type" value="Genomic_DNA"/>
</dbReference>
<dbReference type="InterPro" id="IPR038765">
    <property type="entry name" value="Papain-like_cys_pep_sf"/>
</dbReference>
<gene>
    <name evidence="2" type="ORF">NCTC13379_03479</name>
</gene>
<reference evidence="2 3" key="1">
    <citation type="submission" date="2018-06" db="EMBL/GenBank/DDBJ databases">
        <authorList>
            <consortium name="Pathogen Informatics"/>
            <person name="Doyle S."/>
        </authorList>
    </citation>
    <scope>NUCLEOTIDE SEQUENCE [LARGE SCALE GENOMIC DNA]</scope>
    <source>
        <strain evidence="2 3">NCTC13379</strain>
    </source>
</reference>
<dbReference type="RefSeq" id="WP_048670147.1">
    <property type="nucleotide sequence ID" value="NZ_CAKMAF010000119.1"/>
</dbReference>
<dbReference type="Proteomes" id="UP000254396">
    <property type="component" value="Unassembled WGS sequence"/>
</dbReference>
<dbReference type="SUPFAM" id="SSF54001">
    <property type="entry name" value="Cysteine proteinases"/>
    <property type="match status" value="1"/>
</dbReference>
<dbReference type="Gene3D" id="3.90.1720.10">
    <property type="entry name" value="endopeptidase domain like (from Nostoc punctiforme)"/>
    <property type="match status" value="1"/>
</dbReference>
<dbReference type="PROSITE" id="PS50911">
    <property type="entry name" value="CHAP"/>
    <property type="match status" value="1"/>
</dbReference>
<name>A0AAX2KW11_ENTFL</name>
<evidence type="ECO:0000313" key="3">
    <source>
        <dbReference type="Proteomes" id="UP000254396"/>
    </source>
</evidence>
<dbReference type="AlphaFoldDB" id="A0AAX2KW11"/>
<organism evidence="2 3">
    <name type="scientific">Enterococcus faecalis</name>
    <name type="common">Streptococcus faecalis</name>
    <dbReference type="NCBI Taxonomy" id="1351"/>
    <lineage>
        <taxon>Bacteria</taxon>
        <taxon>Bacillati</taxon>
        <taxon>Bacillota</taxon>
        <taxon>Bacilli</taxon>
        <taxon>Lactobacillales</taxon>
        <taxon>Enterococcaceae</taxon>
        <taxon>Enterococcus</taxon>
    </lineage>
</organism>
<dbReference type="InterPro" id="IPR007921">
    <property type="entry name" value="CHAP_dom"/>
</dbReference>
<proteinExistence type="predicted"/>
<evidence type="ECO:0000259" key="1">
    <source>
        <dbReference type="PROSITE" id="PS50911"/>
    </source>
</evidence>
<accession>A0AAX2KW11</accession>
<sequence length="63" mass="6560">MQGGIGGSAPPYGHVAVVEYVNSDGSILVSEANVINQGSGTRSWRVLDRATVEQIDFIQGKGA</sequence>
<dbReference type="Pfam" id="PF05257">
    <property type="entry name" value="CHAP"/>
    <property type="match status" value="1"/>
</dbReference>
<evidence type="ECO:0000313" key="2">
    <source>
        <dbReference type="EMBL" id="STQ83034.1"/>
    </source>
</evidence>
<protein>
    <submittedName>
        <fullName evidence="2">N-acetylmuramoyl-L-alanine amidase domain-containing protein SAOUHSC_02979</fullName>
    </submittedName>
</protein>
<feature type="domain" description="Peptidase C51" evidence="1">
    <location>
        <begin position="1"/>
        <end position="59"/>
    </location>
</feature>